<organism evidence="2 3">
    <name type="scientific">Chionoecetes opilio</name>
    <name type="common">Atlantic snow crab</name>
    <name type="synonym">Cancer opilio</name>
    <dbReference type="NCBI Taxonomy" id="41210"/>
    <lineage>
        <taxon>Eukaryota</taxon>
        <taxon>Metazoa</taxon>
        <taxon>Ecdysozoa</taxon>
        <taxon>Arthropoda</taxon>
        <taxon>Crustacea</taxon>
        <taxon>Multicrustacea</taxon>
        <taxon>Malacostraca</taxon>
        <taxon>Eumalacostraca</taxon>
        <taxon>Eucarida</taxon>
        <taxon>Decapoda</taxon>
        <taxon>Pleocyemata</taxon>
        <taxon>Brachyura</taxon>
        <taxon>Eubrachyura</taxon>
        <taxon>Majoidea</taxon>
        <taxon>Majidae</taxon>
        <taxon>Chionoecetes</taxon>
    </lineage>
</organism>
<gene>
    <name evidence="2" type="ORF">GWK47_049921</name>
</gene>
<dbReference type="Proteomes" id="UP000770661">
    <property type="component" value="Unassembled WGS sequence"/>
</dbReference>
<accession>A0A8J4YBC6</accession>
<reference evidence="2" key="1">
    <citation type="submission" date="2020-07" db="EMBL/GenBank/DDBJ databases">
        <title>The High-quality genome of the commercially important snow crab, Chionoecetes opilio.</title>
        <authorList>
            <person name="Jeong J.-H."/>
            <person name="Ryu S."/>
        </authorList>
    </citation>
    <scope>NUCLEOTIDE SEQUENCE</scope>
    <source>
        <strain evidence="2">MADBK_172401_WGS</strain>
        <tissue evidence="2">Digestive gland</tissue>
    </source>
</reference>
<protein>
    <submittedName>
        <fullName evidence="2">Uncharacterized protein</fullName>
    </submittedName>
</protein>
<evidence type="ECO:0000313" key="2">
    <source>
        <dbReference type="EMBL" id="KAG0719724.1"/>
    </source>
</evidence>
<sequence>MPNIRRLAPLPGPAGPGEVKQPSSLTASYRSRGGEDPPGIARDAGDRLANLVSGDSVQKLSAFPTGGGRRGDGDPGAEALAGGARGVWGLCRSINRPQTLEPCGSLPPAGAEAWGFGAPPSRG</sequence>
<dbReference type="AlphaFoldDB" id="A0A8J4YBC6"/>
<name>A0A8J4YBC6_CHIOP</name>
<evidence type="ECO:0000313" key="3">
    <source>
        <dbReference type="Proteomes" id="UP000770661"/>
    </source>
</evidence>
<feature type="region of interest" description="Disordered" evidence="1">
    <location>
        <begin position="1"/>
        <end position="44"/>
    </location>
</feature>
<keyword evidence="3" id="KW-1185">Reference proteome</keyword>
<evidence type="ECO:0000256" key="1">
    <source>
        <dbReference type="SAM" id="MobiDB-lite"/>
    </source>
</evidence>
<feature type="region of interest" description="Disordered" evidence="1">
    <location>
        <begin position="59"/>
        <end position="81"/>
    </location>
</feature>
<comment type="caution">
    <text evidence="2">The sequence shown here is derived from an EMBL/GenBank/DDBJ whole genome shotgun (WGS) entry which is preliminary data.</text>
</comment>
<dbReference type="EMBL" id="JACEEZ010014079">
    <property type="protein sequence ID" value="KAG0719724.1"/>
    <property type="molecule type" value="Genomic_DNA"/>
</dbReference>
<proteinExistence type="predicted"/>